<dbReference type="GO" id="GO:0005737">
    <property type="term" value="C:cytoplasm"/>
    <property type="evidence" value="ECO:0007669"/>
    <property type="project" value="TreeGrafter"/>
</dbReference>
<dbReference type="AlphaFoldDB" id="A0A6J7RX11"/>
<dbReference type="PANTHER" id="PTHR24348">
    <property type="entry name" value="SERINE/THREONINE-PROTEIN KINASE UNC-51-RELATED"/>
    <property type="match status" value="1"/>
</dbReference>
<dbReference type="PROSITE" id="PS00108">
    <property type="entry name" value="PROTEIN_KINASE_ST"/>
    <property type="match status" value="1"/>
</dbReference>
<dbReference type="EMBL" id="CAFBPZ010000002">
    <property type="protein sequence ID" value="CAB5033391.1"/>
    <property type="molecule type" value="Genomic_DNA"/>
</dbReference>
<dbReference type="GO" id="GO:0004674">
    <property type="term" value="F:protein serine/threonine kinase activity"/>
    <property type="evidence" value="ECO:0007669"/>
    <property type="project" value="InterPro"/>
</dbReference>
<proteinExistence type="predicted"/>
<reference evidence="2" key="1">
    <citation type="submission" date="2020-05" db="EMBL/GenBank/DDBJ databases">
        <authorList>
            <person name="Chiriac C."/>
            <person name="Salcher M."/>
            <person name="Ghai R."/>
            <person name="Kavagutti S V."/>
        </authorList>
    </citation>
    <scope>NUCLEOTIDE SEQUENCE</scope>
</reference>
<protein>
    <submittedName>
        <fullName evidence="2">Unannotated protein</fullName>
    </submittedName>
</protein>
<dbReference type="Gene3D" id="1.10.510.10">
    <property type="entry name" value="Transferase(Phosphotransferase) domain 1"/>
    <property type="match status" value="1"/>
</dbReference>
<dbReference type="SUPFAM" id="SSF56112">
    <property type="entry name" value="Protein kinase-like (PK-like)"/>
    <property type="match status" value="1"/>
</dbReference>
<dbReference type="CDD" id="cd14014">
    <property type="entry name" value="STKc_PknB_like"/>
    <property type="match status" value="1"/>
</dbReference>
<organism evidence="2">
    <name type="scientific">freshwater metagenome</name>
    <dbReference type="NCBI Taxonomy" id="449393"/>
    <lineage>
        <taxon>unclassified sequences</taxon>
        <taxon>metagenomes</taxon>
        <taxon>ecological metagenomes</taxon>
    </lineage>
</organism>
<dbReference type="SMART" id="SM00220">
    <property type="entry name" value="S_TKc"/>
    <property type="match status" value="1"/>
</dbReference>
<feature type="domain" description="Protein kinase" evidence="1">
    <location>
        <begin position="14"/>
        <end position="286"/>
    </location>
</feature>
<name>A0A6J7RX11_9ZZZZ</name>
<dbReference type="InterPro" id="IPR008271">
    <property type="entry name" value="Ser/Thr_kinase_AS"/>
</dbReference>
<dbReference type="PANTHER" id="PTHR24348:SF68">
    <property type="entry name" value="SERINE_THREONINE-PROTEIN KINASE ATG1C"/>
    <property type="match status" value="1"/>
</dbReference>
<dbReference type="GO" id="GO:0005524">
    <property type="term" value="F:ATP binding"/>
    <property type="evidence" value="ECO:0007669"/>
    <property type="project" value="InterPro"/>
</dbReference>
<gene>
    <name evidence="2" type="ORF">UFOPK4237_00068</name>
</gene>
<evidence type="ECO:0000313" key="2">
    <source>
        <dbReference type="EMBL" id="CAB5033391.1"/>
    </source>
</evidence>
<dbReference type="Pfam" id="PF00069">
    <property type="entry name" value="Pkinase"/>
    <property type="match status" value="1"/>
</dbReference>
<sequence length="367" mass="40579">MALLHEGQTIRETFEVERFLGEGAFAEVYRVKHRFLGRQAMKVFKRGGMTVPEIEEMLGEAIMLSRIGHPNIVRVFDANVLDTPKGLCGYYTMENVPGGSLEKFWKSHGTKFIPLETSIDLMKQACRGLSVAHRQSPPIIHRDIKPQNILVGYEAEGLRARISDFGLAKKVNPLTLLATAAGTPAFKPPEAFSNTKGDSCAADVWAIGTTLYLLLTDQLPFDLPSDLGWGSKNLFKGKITSASNINPDVNSLLDRIIAKALDVRAEKRFQNAGEMLDALDSWKPGLDKTSYKANTSHSEIAKTALGIEHSSPNEDEGEKMAFKAIELKKVGKLADAADIMEEAFNKCPDLRDKYANHVKLWRCGISM</sequence>
<evidence type="ECO:0000259" key="1">
    <source>
        <dbReference type="PROSITE" id="PS50011"/>
    </source>
</evidence>
<dbReference type="PROSITE" id="PS50011">
    <property type="entry name" value="PROTEIN_KINASE_DOM"/>
    <property type="match status" value="1"/>
</dbReference>
<dbReference type="InterPro" id="IPR011009">
    <property type="entry name" value="Kinase-like_dom_sf"/>
</dbReference>
<dbReference type="InterPro" id="IPR045269">
    <property type="entry name" value="Atg1-like"/>
</dbReference>
<dbReference type="InterPro" id="IPR000719">
    <property type="entry name" value="Prot_kinase_dom"/>
</dbReference>
<dbReference type="GO" id="GO:0010506">
    <property type="term" value="P:regulation of autophagy"/>
    <property type="evidence" value="ECO:0007669"/>
    <property type="project" value="InterPro"/>
</dbReference>
<accession>A0A6J7RX11</accession>